<dbReference type="InterPro" id="IPR000477">
    <property type="entry name" value="RT_dom"/>
</dbReference>
<reference evidence="2 3" key="1">
    <citation type="journal article" date="2016" name="Mol. Biol. Evol.">
        <title>Comparative Genomics of Early-Diverging Mushroom-Forming Fungi Provides Insights into the Origins of Lignocellulose Decay Capabilities.</title>
        <authorList>
            <person name="Nagy L.G."/>
            <person name="Riley R."/>
            <person name="Tritt A."/>
            <person name="Adam C."/>
            <person name="Daum C."/>
            <person name="Floudas D."/>
            <person name="Sun H."/>
            <person name="Yadav J.S."/>
            <person name="Pangilinan J."/>
            <person name="Larsson K.H."/>
            <person name="Matsuura K."/>
            <person name="Barry K."/>
            <person name="Labutti K."/>
            <person name="Kuo R."/>
            <person name="Ohm R.A."/>
            <person name="Bhattacharya S.S."/>
            <person name="Shirouzu T."/>
            <person name="Yoshinaga Y."/>
            <person name="Martin F.M."/>
            <person name="Grigoriev I.V."/>
            <person name="Hibbett D.S."/>
        </authorList>
    </citation>
    <scope>NUCLEOTIDE SEQUENCE [LARGE SCALE GENOMIC DNA]</scope>
    <source>
        <strain evidence="2 3">HHB9708</strain>
    </source>
</reference>
<dbReference type="PANTHER" id="PTHR47027:SF20">
    <property type="entry name" value="REVERSE TRANSCRIPTASE-LIKE PROTEIN WITH RNA-DIRECTED DNA POLYMERASE DOMAIN"/>
    <property type="match status" value="1"/>
</dbReference>
<dbReference type="PROSITE" id="PS50878">
    <property type="entry name" value="RT_POL"/>
    <property type="match status" value="1"/>
</dbReference>
<feature type="domain" description="Reverse transcriptase" evidence="1">
    <location>
        <begin position="1"/>
        <end position="145"/>
    </location>
</feature>
<name>A0A164QKF4_9AGAM</name>
<evidence type="ECO:0000313" key="2">
    <source>
        <dbReference type="EMBL" id="KZS89738.1"/>
    </source>
</evidence>
<evidence type="ECO:0000259" key="1">
    <source>
        <dbReference type="PROSITE" id="PS50878"/>
    </source>
</evidence>
<dbReference type="AlphaFoldDB" id="A0A164QKF4"/>
<dbReference type="OrthoDB" id="2802125at2759"/>
<dbReference type="PANTHER" id="PTHR47027">
    <property type="entry name" value="REVERSE TRANSCRIPTASE DOMAIN-CONTAINING PROTEIN"/>
    <property type="match status" value="1"/>
</dbReference>
<feature type="non-terminal residue" evidence="2">
    <location>
        <position position="1"/>
    </location>
</feature>
<feature type="non-terminal residue" evidence="2">
    <location>
        <position position="442"/>
    </location>
</feature>
<organism evidence="2 3">
    <name type="scientific">Sistotremastrum niveocremeum HHB9708</name>
    <dbReference type="NCBI Taxonomy" id="1314777"/>
    <lineage>
        <taxon>Eukaryota</taxon>
        <taxon>Fungi</taxon>
        <taxon>Dikarya</taxon>
        <taxon>Basidiomycota</taxon>
        <taxon>Agaricomycotina</taxon>
        <taxon>Agaricomycetes</taxon>
        <taxon>Sistotremastrales</taxon>
        <taxon>Sistotremastraceae</taxon>
        <taxon>Sertulicium</taxon>
        <taxon>Sertulicium niveocremeum</taxon>
    </lineage>
</organism>
<proteinExistence type="predicted"/>
<dbReference type="Proteomes" id="UP000076722">
    <property type="component" value="Unassembled WGS sequence"/>
</dbReference>
<gene>
    <name evidence="2" type="ORF">SISNIDRAFT_399981</name>
</gene>
<protein>
    <recommendedName>
        <fullName evidence="1">Reverse transcriptase domain-containing protein</fullName>
    </recommendedName>
</protein>
<keyword evidence="3" id="KW-1185">Reference proteome</keyword>
<evidence type="ECO:0000313" key="3">
    <source>
        <dbReference type="Proteomes" id="UP000076722"/>
    </source>
</evidence>
<accession>A0A164QKF4</accession>
<sequence length="442" mass="49366">IFDWIRMVYRSMEYFTTLGAESSDSFSSSRGILQGDPLSPLLFILFLSDLTLPPDPDDVHLGPNDTPVPLLAQADDILGLSLSCPGLQRRLLFLAAWFGVQFLLVNASKSYAMAFGPLPVPLPSLRINEVAIAWVRTAKYLGARLSSTDANIFLPTYVKQSEKADFSGSRVSRLVKTMNGLPLRDIFHIYNARLDPLLTYGCEIMPDVTPTALRHLELSQRSFIRARLALHDSSLVAPLFTETGIWPLAFRRLTLAVRYFSFLVSLPTERLASVALQDSFLLHASGLPCWFGDLLAVSSNLVPNLLPLLLLKSPIERHIIQSTISAAMTSALTTSVLESSKLGLLRALHFRDRRGALLPPRLSFAPALQPYMKVPRDDPRNALIRLVFSSHRLASETLRHGNRRRPRIPLELRLCRFCALHVEDEAHALLQCAGDPFLIRLR</sequence>
<dbReference type="STRING" id="1314777.A0A164QKF4"/>
<dbReference type="EMBL" id="KV419425">
    <property type="protein sequence ID" value="KZS89738.1"/>
    <property type="molecule type" value="Genomic_DNA"/>
</dbReference>